<dbReference type="GO" id="GO:0022857">
    <property type="term" value="F:transmembrane transporter activity"/>
    <property type="evidence" value="ECO:0007669"/>
    <property type="project" value="InterPro"/>
</dbReference>
<evidence type="ECO:0000256" key="5">
    <source>
        <dbReference type="SAM" id="Phobius"/>
    </source>
</evidence>
<evidence type="ECO:0000256" key="3">
    <source>
        <dbReference type="ARBA" id="ARBA00022989"/>
    </source>
</evidence>
<dbReference type="OrthoDB" id="6770063at2759"/>
<dbReference type="InterPro" id="IPR011701">
    <property type="entry name" value="MFS"/>
</dbReference>
<feature type="transmembrane region" description="Helical" evidence="5">
    <location>
        <begin position="60"/>
        <end position="77"/>
    </location>
</feature>
<name>A0A6A4HWX4_9AGAR</name>
<reference evidence="7" key="1">
    <citation type="journal article" date="2019" name="Environ. Microbiol.">
        <title>Fungal ecological strategies reflected in gene transcription - a case study of two litter decomposers.</title>
        <authorList>
            <person name="Barbi F."/>
            <person name="Kohler A."/>
            <person name="Barry K."/>
            <person name="Baskaran P."/>
            <person name="Daum C."/>
            <person name="Fauchery L."/>
            <person name="Ihrmark K."/>
            <person name="Kuo A."/>
            <person name="LaButti K."/>
            <person name="Lipzen A."/>
            <person name="Morin E."/>
            <person name="Grigoriev I.V."/>
            <person name="Henrissat B."/>
            <person name="Lindahl B."/>
            <person name="Martin F."/>
        </authorList>
    </citation>
    <scope>NUCLEOTIDE SEQUENCE</scope>
    <source>
        <strain evidence="7">JB14</strain>
    </source>
</reference>
<organism evidence="7 8">
    <name type="scientific">Gymnopus androsaceus JB14</name>
    <dbReference type="NCBI Taxonomy" id="1447944"/>
    <lineage>
        <taxon>Eukaryota</taxon>
        <taxon>Fungi</taxon>
        <taxon>Dikarya</taxon>
        <taxon>Basidiomycota</taxon>
        <taxon>Agaricomycotina</taxon>
        <taxon>Agaricomycetes</taxon>
        <taxon>Agaricomycetidae</taxon>
        <taxon>Agaricales</taxon>
        <taxon>Marasmiineae</taxon>
        <taxon>Omphalotaceae</taxon>
        <taxon>Gymnopus</taxon>
    </lineage>
</organism>
<keyword evidence="4 5" id="KW-0472">Membrane</keyword>
<evidence type="ECO:0000256" key="2">
    <source>
        <dbReference type="ARBA" id="ARBA00022692"/>
    </source>
</evidence>
<protein>
    <submittedName>
        <fullName evidence="7">MFS general substrate transporter</fullName>
    </submittedName>
</protein>
<dbReference type="PANTHER" id="PTHR23502:SF48">
    <property type="entry name" value="MULTIDRUG TRANSPORTER, PUTATIVE (AFU_ORTHOLOGUE AFUA_5G02700)-RELATED"/>
    <property type="match status" value="1"/>
</dbReference>
<feature type="transmembrane region" description="Helical" evidence="5">
    <location>
        <begin position="433"/>
        <end position="451"/>
    </location>
</feature>
<evidence type="ECO:0000256" key="4">
    <source>
        <dbReference type="ARBA" id="ARBA00023136"/>
    </source>
</evidence>
<dbReference type="Proteomes" id="UP000799118">
    <property type="component" value="Unassembled WGS sequence"/>
</dbReference>
<evidence type="ECO:0000313" key="8">
    <source>
        <dbReference type="Proteomes" id="UP000799118"/>
    </source>
</evidence>
<dbReference type="PROSITE" id="PS50850">
    <property type="entry name" value="MFS"/>
    <property type="match status" value="1"/>
</dbReference>
<proteinExistence type="predicted"/>
<evidence type="ECO:0000256" key="1">
    <source>
        <dbReference type="ARBA" id="ARBA00004141"/>
    </source>
</evidence>
<evidence type="ECO:0000259" key="6">
    <source>
        <dbReference type="PROSITE" id="PS50850"/>
    </source>
</evidence>
<dbReference type="AlphaFoldDB" id="A0A6A4HWX4"/>
<gene>
    <name evidence="7" type="ORF">BT96DRAFT_989823</name>
</gene>
<feature type="domain" description="Major facilitator superfamily (MFS) profile" evidence="6">
    <location>
        <begin position="62"/>
        <end position="506"/>
    </location>
</feature>
<dbReference type="EMBL" id="ML769421">
    <property type="protein sequence ID" value="KAE9403832.1"/>
    <property type="molecule type" value="Genomic_DNA"/>
</dbReference>
<feature type="transmembrane region" description="Helical" evidence="5">
    <location>
        <begin position="286"/>
        <end position="305"/>
    </location>
</feature>
<dbReference type="Pfam" id="PF07690">
    <property type="entry name" value="MFS_1"/>
    <property type="match status" value="1"/>
</dbReference>
<keyword evidence="2 5" id="KW-0812">Transmembrane</keyword>
<feature type="transmembrane region" description="Helical" evidence="5">
    <location>
        <begin position="128"/>
        <end position="146"/>
    </location>
</feature>
<dbReference type="InterPro" id="IPR036259">
    <property type="entry name" value="MFS_trans_sf"/>
</dbReference>
<dbReference type="CDD" id="cd17323">
    <property type="entry name" value="MFS_Tpo1_MDR_like"/>
    <property type="match status" value="1"/>
</dbReference>
<feature type="transmembrane region" description="Helical" evidence="5">
    <location>
        <begin position="364"/>
        <end position="383"/>
    </location>
</feature>
<comment type="subcellular location">
    <subcellularLocation>
        <location evidence="1">Membrane</location>
        <topology evidence="1">Multi-pass membrane protein</topology>
    </subcellularLocation>
</comment>
<feature type="transmembrane region" description="Helical" evidence="5">
    <location>
        <begin position="158"/>
        <end position="178"/>
    </location>
</feature>
<feature type="transmembrane region" description="Helical" evidence="5">
    <location>
        <begin position="389"/>
        <end position="412"/>
    </location>
</feature>
<feature type="transmembrane region" description="Helical" evidence="5">
    <location>
        <begin position="97"/>
        <end position="116"/>
    </location>
</feature>
<feature type="transmembrane region" description="Helical" evidence="5">
    <location>
        <begin position="185"/>
        <end position="207"/>
    </location>
</feature>
<evidence type="ECO:0000313" key="7">
    <source>
        <dbReference type="EMBL" id="KAE9403832.1"/>
    </source>
</evidence>
<feature type="transmembrane region" description="Helical" evidence="5">
    <location>
        <begin position="219"/>
        <end position="244"/>
    </location>
</feature>
<accession>A0A6A4HWX4</accession>
<dbReference type="InterPro" id="IPR020846">
    <property type="entry name" value="MFS_dom"/>
</dbReference>
<keyword evidence="3 5" id="KW-1133">Transmembrane helix</keyword>
<dbReference type="Gene3D" id="1.20.1250.20">
    <property type="entry name" value="MFS general substrate transporter like domains"/>
    <property type="match status" value="1"/>
</dbReference>
<dbReference type="SUPFAM" id="SSF103473">
    <property type="entry name" value="MFS general substrate transporter"/>
    <property type="match status" value="1"/>
</dbReference>
<sequence length="506" mass="55271">MAFTFGHLHAPTRQYRNAFGTPVYATAASEKRNSSSVTTVVEFDESSEAHPRRWSPAYKCFVEFCVIAIAWQVNYAAAISSVTTESMSERFGVSTEVAQLSTALVFVGIALGAVPVAPLSETYGRHPVYVSTLLIASVFQFGVAAAENWSTVLACRFFAGLFGSAPLAVAGGSLFDMFTPVPVGYAFTVFSGMAFPVAMVAPVIGSWVSMLSDWRYNYYISGTTGCVLALFLALFCPETLAVSIASKRAFYMGKGDQADGVRKPTLMETLDKVLFKPLKLLFFEPLLQFLTLYLSLAYFLFFGWLEAYPVIFGTIHGLNLGQIGLTFIPICIGMILGMLTLLLFNRRYGEILAKKGSVQPEERLLPVLLGGTFVPISIFWLGWTSFESISIWSPILSGLPFGYGFIMIFTGVSQMLIDSYKHNAASAFAGNTLVRYLVSAGAIMAARPMFLNMKPQWACTLLGCVSLSLLPVAVFFYIKGPSIRRRSRYAPSDGLEGTESLVMTKA</sequence>
<feature type="transmembrane region" description="Helical" evidence="5">
    <location>
        <begin position="325"/>
        <end position="344"/>
    </location>
</feature>
<feature type="transmembrane region" description="Helical" evidence="5">
    <location>
        <begin position="457"/>
        <end position="478"/>
    </location>
</feature>
<dbReference type="GO" id="GO:0005886">
    <property type="term" value="C:plasma membrane"/>
    <property type="evidence" value="ECO:0007669"/>
    <property type="project" value="TreeGrafter"/>
</dbReference>
<keyword evidence="8" id="KW-1185">Reference proteome</keyword>
<dbReference type="PANTHER" id="PTHR23502">
    <property type="entry name" value="MAJOR FACILITATOR SUPERFAMILY"/>
    <property type="match status" value="1"/>
</dbReference>